<keyword evidence="8" id="KW-1185">Reference proteome</keyword>
<evidence type="ECO:0000256" key="1">
    <source>
        <dbReference type="ARBA" id="ARBA00010688"/>
    </source>
</evidence>
<evidence type="ECO:0000256" key="3">
    <source>
        <dbReference type="ARBA" id="ARBA00022741"/>
    </source>
</evidence>
<dbReference type="PROSITE" id="PS00584">
    <property type="entry name" value="PFKB_KINASES_2"/>
    <property type="match status" value="1"/>
</dbReference>
<dbReference type="SUPFAM" id="SSF53613">
    <property type="entry name" value="Ribokinase-like"/>
    <property type="match status" value="1"/>
</dbReference>
<dbReference type="EMBL" id="QZVS01000077">
    <property type="protein sequence ID" value="RJT89100.1"/>
    <property type="molecule type" value="Genomic_DNA"/>
</dbReference>
<dbReference type="Gene3D" id="3.40.1190.20">
    <property type="match status" value="1"/>
</dbReference>
<dbReference type="Proteomes" id="UP000272015">
    <property type="component" value="Unassembled WGS sequence"/>
</dbReference>
<dbReference type="OrthoDB" id="9795789at2"/>
<feature type="domain" description="Carbohydrate kinase PfkB" evidence="6">
    <location>
        <begin position="8"/>
        <end position="301"/>
    </location>
</feature>
<dbReference type="PANTHER" id="PTHR43085:SF1">
    <property type="entry name" value="PSEUDOURIDINE KINASE-RELATED"/>
    <property type="match status" value="1"/>
</dbReference>
<keyword evidence="3" id="KW-0547">Nucleotide-binding</keyword>
<organism evidence="7 8">
    <name type="scientific">Cryobacterium melibiosiphilum</name>
    <dbReference type="NCBI Taxonomy" id="995039"/>
    <lineage>
        <taxon>Bacteria</taxon>
        <taxon>Bacillati</taxon>
        <taxon>Actinomycetota</taxon>
        <taxon>Actinomycetes</taxon>
        <taxon>Micrococcales</taxon>
        <taxon>Microbacteriaceae</taxon>
        <taxon>Cryobacterium</taxon>
    </lineage>
</organism>
<evidence type="ECO:0000313" key="7">
    <source>
        <dbReference type="EMBL" id="RJT89100.1"/>
    </source>
</evidence>
<dbReference type="RefSeq" id="WP_119974097.1">
    <property type="nucleotide sequence ID" value="NZ_JBHSQA010000017.1"/>
</dbReference>
<dbReference type="Pfam" id="PF00294">
    <property type="entry name" value="PfkB"/>
    <property type="match status" value="1"/>
</dbReference>
<protein>
    <submittedName>
        <fullName evidence="7">Carbohydrate kinase</fullName>
    </submittedName>
</protein>
<dbReference type="GO" id="GO:0005524">
    <property type="term" value="F:ATP binding"/>
    <property type="evidence" value="ECO:0007669"/>
    <property type="project" value="UniProtKB-KW"/>
</dbReference>
<keyword evidence="4 7" id="KW-0418">Kinase</keyword>
<dbReference type="InterPro" id="IPR002173">
    <property type="entry name" value="Carboh/pur_kinase_PfkB_CS"/>
</dbReference>
<dbReference type="InterPro" id="IPR011611">
    <property type="entry name" value="PfkB_dom"/>
</dbReference>
<dbReference type="InterPro" id="IPR029056">
    <property type="entry name" value="Ribokinase-like"/>
</dbReference>
<evidence type="ECO:0000313" key="8">
    <source>
        <dbReference type="Proteomes" id="UP000272015"/>
    </source>
</evidence>
<evidence type="ECO:0000256" key="2">
    <source>
        <dbReference type="ARBA" id="ARBA00022679"/>
    </source>
</evidence>
<name>A0A3A5MFZ3_9MICO</name>
<dbReference type="AlphaFoldDB" id="A0A3A5MFZ3"/>
<dbReference type="PANTHER" id="PTHR43085">
    <property type="entry name" value="HEXOKINASE FAMILY MEMBER"/>
    <property type="match status" value="1"/>
</dbReference>
<accession>A0A3A5MFZ3</accession>
<evidence type="ECO:0000256" key="5">
    <source>
        <dbReference type="ARBA" id="ARBA00022840"/>
    </source>
</evidence>
<comment type="similarity">
    <text evidence="1">Belongs to the carbohydrate kinase PfkB family.</text>
</comment>
<evidence type="ECO:0000256" key="4">
    <source>
        <dbReference type="ARBA" id="ARBA00022777"/>
    </source>
</evidence>
<dbReference type="InterPro" id="IPR050306">
    <property type="entry name" value="PfkB_Carbo_kinase"/>
</dbReference>
<evidence type="ECO:0000259" key="6">
    <source>
        <dbReference type="Pfam" id="PF00294"/>
    </source>
</evidence>
<sequence>MNSSPDALIVVGEALVDVVATADGFVDYPGGSPMNVAIGLARLEHPVQLVTRIGSDARGVALQEHIEQSGVALYPGSLCTEATSTATATLDAAGAATYDFNINWSLDFVDLLPATPLLHFGSIAAFLEPGATDARRLLAEAPASTIVTFDPNIRPSLLHSHADAVATVEDLAGLSTVVKLSDEDAHWLYPARTVDEVLDHLLALGPVLVIATLGGDGAILATATERVTCPGITVDVADTIGAGDSFMSGLIHHLARLLATGTTPAALRAGGVFTRDELLRAGSFAVQCAGITVSRTGANPPTLAEVSAARGDFVAN</sequence>
<reference evidence="7 8" key="1">
    <citation type="submission" date="2018-09" db="EMBL/GenBank/DDBJ databases">
        <title>Novel species of Cryobacterium.</title>
        <authorList>
            <person name="Liu Q."/>
            <person name="Xin Y.-H."/>
        </authorList>
    </citation>
    <scope>NUCLEOTIDE SEQUENCE [LARGE SCALE GENOMIC DNA]</scope>
    <source>
        <strain evidence="7 8">Hh39</strain>
    </source>
</reference>
<comment type="caution">
    <text evidence="7">The sequence shown here is derived from an EMBL/GenBank/DDBJ whole genome shotgun (WGS) entry which is preliminary data.</text>
</comment>
<keyword evidence="2" id="KW-0808">Transferase</keyword>
<dbReference type="GO" id="GO:0016301">
    <property type="term" value="F:kinase activity"/>
    <property type="evidence" value="ECO:0007669"/>
    <property type="project" value="UniProtKB-KW"/>
</dbReference>
<proteinExistence type="inferred from homology"/>
<keyword evidence="5" id="KW-0067">ATP-binding</keyword>
<gene>
    <name evidence="7" type="ORF">D6T64_08315</name>
</gene>